<gene>
    <name evidence="6" type="ORF">PGLA1383_LOCUS56523</name>
</gene>
<dbReference type="EMBL" id="CAJNNV010033057">
    <property type="protein sequence ID" value="CAE8641960.1"/>
    <property type="molecule type" value="Genomic_DNA"/>
</dbReference>
<accession>A0A813HU49</accession>
<keyword evidence="3" id="KW-0808">Transferase</keyword>
<dbReference type="Gene3D" id="3.40.50.150">
    <property type="entry name" value="Vaccinia Virus protein VP39"/>
    <property type="match status" value="1"/>
</dbReference>
<evidence type="ECO:0000313" key="6">
    <source>
        <dbReference type="EMBL" id="CAE8641960.1"/>
    </source>
</evidence>
<dbReference type="PANTHER" id="PTHR12176">
    <property type="entry name" value="SAM-DEPENDENT METHYLTRANSFERASE SUPERFAMILY PROTEIN"/>
    <property type="match status" value="1"/>
</dbReference>
<evidence type="ECO:0000256" key="3">
    <source>
        <dbReference type="ARBA" id="ARBA00022679"/>
    </source>
</evidence>
<dbReference type="GO" id="GO:0008168">
    <property type="term" value="F:methyltransferase activity"/>
    <property type="evidence" value="ECO:0007669"/>
    <property type="project" value="UniProtKB-KW"/>
</dbReference>
<feature type="domain" description="Methyltransferase" evidence="5">
    <location>
        <begin position="56"/>
        <end position="155"/>
    </location>
</feature>
<keyword evidence="2" id="KW-0489">Methyltransferase</keyword>
<proteinExistence type="inferred from homology"/>
<dbReference type="SUPFAM" id="SSF53335">
    <property type="entry name" value="S-adenosyl-L-methionine-dependent methyltransferases"/>
    <property type="match status" value="1"/>
</dbReference>
<name>A0A813HU49_POLGL</name>
<keyword evidence="7" id="KW-1185">Reference proteome</keyword>
<evidence type="ECO:0000259" key="5">
    <source>
        <dbReference type="Pfam" id="PF13649"/>
    </source>
</evidence>
<dbReference type="GO" id="GO:0032259">
    <property type="term" value="P:methylation"/>
    <property type="evidence" value="ECO:0007669"/>
    <property type="project" value="UniProtKB-KW"/>
</dbReference>
<dbReference type="InterPro" id="IPR041698">
    <property type="entry name" value="Methyltransf_25"/>
</dbReference>
<evidence type="ECO:0000313" key="7">
    <source>
        <dbReference type="Proteomes" id="UP000654075"/>
    </source>
</evidence>
<dbReference type="Proteomes" id="UP000654075">
    <property type="component" value="Unassembled WGS sequence"/>
</dbReference>
<dbReference type="Pfam" id="PF13649">
    <property type="entry name" value="Methyltransf_25"/>
    <property type="match status" value="1"/>
</dbReference>
<dbReference type="InterPro" id="IPR029063">
    <property type="entry name" value="SAM-dependent_MTases_sf"/>
</dbReference>
<sequence length="261" mass="28508">MAALSRPKGGFGTLDYWNCAFEDGGEFEEPFDWLASWQDLREEVTALLPNKDAQILIPGCGNAPFQLDMYDAGYTNIVCGDNSEIVIGQMQVASDSAGRRLQWDLMDVTRMPYENCSFQAVIDKSLIDCLHCCDGATQVLRSYLDEVFRILAPGGLFVAVSCHSRPSMKATLRGRSWQTRVDVFGASDEKPLGRASGAGAETELTLSVCIKESPVAVIAGSSSSKTLSMGKTLADRKKAQKNAQKMERRMLQASLEEASLT</sequence>
<comment type="caution">
    <text evidence="6">The sequence shown here is derived from an EMBL/GenBank/DDBJ whole genome shotgun (WGS) entry which is preliminary data.</text>
</comment>
<dbReference type="PANTHER" id="PTHR12176:SF79">
    <property type="entry name" value="METHYLTRANSFERASE TYPE 11 DOMAIN-CONTAINING PROTEIN"/>
    <property type="match status" value="1"/>
</dbReference>
<evidence type="ECO:0000256" key="1">
    <source>
        <dbReference type="ARBA" id="ARBA00008361"/>
    </source>
</evidence>
<evidence type="ECO:0000256" key="2">
    <source>
        <dbReference type="ARBA" id="ARBA00022603"/>
    </source>
</evidence>
<organism evidence="6 7">
    <name type="scientific">Polarella glacialis</name>
    <name type="common">Dinoflagellate</name>
    <dbReference type="NCBI Taxonomy" id="89957"/>
    <lineage>
        <taxon>Eukaryota</taxon>
        <taxon>Sar</taxon>
        <taxon>Alveolata</taxon>
        <taxon>Dinophyceae</taxon>
        <taxon>Suessiales</taxon>
        <taxon>Suessiaceae</taxon>
        <taxon>Polarella</taxon>
    </lineage>
</organism>
<protein>
    <recommendedName>
        <fullName evidence="5">Methyltransferase domain-containing protein</fullName>
    </recommendedName>
</protein>
<evidence type="ECO:0000256" key="4">
    <source>
        <dbReference type="SAM" id="MobiDB-lite"/>
    </source>
</evidence>
<comment type="similarity">
    <text evidence="1">Belongs to the methyltransferase superfamily.</text>
</comment>
<dbReference type="InterPro" id="IPR051419">
    <property type="entry name" value="Lys/N-term_MeTrsfase_sf"/>
</dbReference>
<dbReference type="AlphaFoldDB" id="A0A813HU49"/>
<feature type="region of interest" description="Disordered" evidence="4">
    <location>
        <begin position="229"/>
        <end position="248"/>
    </location>
</feature>
<dbReference type="OrthoDB" id="411785at2759"/>
<reference evidence="6" key="1">
    <citation type="submission" date="2021-02" db="EMBL/GenBank/DDBJ databases">
        <authorList>
            <person name="Dougan E. K."/>
            <person name="Rhodes N."/>
            <person name="Thang M."/>
            <person name="Chan C."/>
        </authorList>
    </citation>
    <scope>NUCLEOTIDE SEQUENCE</scope>
</reference>